<keyword evidence="1" id="KW-0472">Membrane</keyword>
<dbReference type="OrthoDB" id="7678662at2"/>
<keyword evidence="1" id="KW-0812">Transmembrane</keyword>
<dbReference type="AlphaFoldDB" id="A0A2S8EYW0"/>
<feature type="transmembrane region" description="Helical" evidence="1">
    <location>
        <begin position="6"/>
        <end position="27"/>
    </location>
</feature>
<comment type="caution">
    <text evidence="2">The sequence shown here is derived from an EMBL/GenBank/DDBJ whole genome shotgun (WGS) entry which is preliminary data.</text>
</comment>
<sequence>MIFIIIPIAFVTIGGSLMFAFAAIGGWRDLARRYPAEEKPEGEYYHFRSGSFSGIGYKNVLTVGVCDDGLYLAVFFLFRVAHPPLFLPWSEVTGGHVVRLFSWSACNVTIGPSERIRVTLPIEAMQFIHDKMGVEVQALDTPE</sequence>
<proteinExistence type="predicted"/>
<protein>
    <submittedName>
        <fullName evidence="2">Uncharacterized protein</fullName>
    </submittedName>
</protein>
<dbReference type="RefSeq" id="WP_105359661.1">
    <property type="nucleotide sequence ID" value="NZ_PUIA01000094.1"/>
</dbReference>
<organism evidence="2 3">
    <name type="scientific">Blastopirellula marina</name>
    <dbReference type="NCBI Taxonomy" id="124"/>
    <lineage>
        <taxon>Bacteria</taxon>
        <taxon>Pseudomonadati</taxon>
        <taxon>Planctomycetota</taxon>
        <taxon>Planctomycetia</taxon>
        <taxon>Pirellulales</taxon>
        <taxon>Pirellulaceae</taxon>
        <taxon>Blastopirellula</taxon>
    </lineage>
</organism>
<reference evidence="2 3" key="1">
    <citation type="submission" date="2018-02" db="EMBL/GenBank/DDBJ databases">
        <title>Comparative genomes isolates from brazilian mangrove.</title>
        <authorList>
            <person name="Araujo J.E."/>
            <person name="Taketani R.G."/>
            <person name="Silva M.C.P."/>
            <person name="Loureco M.V."/>
            <person name="Andreote F.D."/>
        </authorList>
    </citation>
    <scope>NUCLEOTIDE SEQUENCE [LARGE SCALE GENOMIC DNA]</scope>
    <source>
        <strain evidence="2 3">HEX-2 MGV</strain>
    </source>
</reference>
<name>A0A2S8EYW0_9BACT</name>
<accession>A0A2S8EYW0</accession>
<evidence type="ECO:0000313" key="2">
    <source>
        <dbReference type="EMBL" id="PQO25051.1"/>
    </source>
</evidence>
<keyword evidence="1" id="KW-1133">Transmembrane helix</keyword>
<evidence type="ECO:0000313" key="3">
    <source>
        <dbReference type="Proteomes" id="UP000240009"/>
    </source>
</evidence>
<dbReference type="EMBL" id="PUIA01000094">
    <property type="protein sequence ID" value="PQO25051.1"/>
    <property type="molecule type" value="Genomic_DNA"/>
</dbReference>
<evidence type="ECO:0000256" key="1">
    <source>
        <dbReference type="SAM" id="Phobius"/>
    </source>
</evidence>
<gene>
    <name evidence="2" type="ORF">C5Y96_26465</name>
</gene>
<dbReference type="Proteomes" id="UP000240009">
    <property type="component" value="Unassembled WGS sequence"/>
</dbReference>